<dbReference type="NCBIfam" id="NF003967">
    <property type="entry name" value="PRK05461.1"/>
    <property type="match status" value="1"/>
</dbReference>
<dbReference type="RefSeq" id="WP_092995314.1">
    <property type="nucleotide sequence ID" value="NZ_FMWD01000004.1"/>
</dbReference>
<feature type="domain" description="ApaG" evidence="3">
    <location>
        <begin position="1"/>
        <end position="125"/>
    </location>
</feature>
<dbReference type="InterPro" id="IPR036767">
    <property type="entry name" value="ApaG_sf"/>
</dbReference>
<evidence type="ECO:0000256" key="1">
    <source>
        <dbReference type="ARBA" id="ARBA00017693"/>
    </source>
</evidence>
<reference evidence="4 5" key="1">
    <citation type="submission" date="2016-10" db="EMBL/GenBank/DDBJ databases">
        <authorList>
            <person name="de Groot N.N."/>
        </authorList>
    </citation>
    <scope>NUCLEOTIDE SEQUENCE [LARGE SCALE GENOMIC DNA]</scope>
    <source>
        <strain evidence="4 5">HLD2</strain>
    </source>
</reference>
<sequence length="125" mass="14381">MESNQKIDVNVEAHYVEDQSFPEQNRYAFAYTITIRNNGERPARLVRRHWEITDGQGRMQEVDGEGVVGEQPYLRPGEAFRYTSGVILETPVGSMEGHYRMIDDDQEEFDADVPPFTLALPHTLH</sequence>
<dbReference type="GO" id="GO:0070987">
    <property type="term" value="P:error-free translesion synthesis"/>
    <property type="evidence" value="ECO:0007669"/>
    <property type="project" value="TreeGrafter"/>
</dbReference>
<keyword evidence="5" id="KW-1185">Reference proteome</keyword>
<gene>
    <name evidence="2" type="primary">apaG</name>
    <name evidence="4" type="ORF">SAMN03097708_01691</name>
</gene>
<evidence type="ECO:0000256" key="2">
    <source>
        <dbReference type="HAMAP-Rule" id="MF_00791"/>
    </source>
</evidence>
<dbReference type="PROSITE" id="PS51087">
    <property type="entry name" value="APAG"/>
    <property type="match status" value="1"/>
</dbReference>
<protein>
    <recommendedName>
        <fullName evidence="1 2">Protein ApaG</fullName>
    </recommendedName>
</protein>
<dbReference type="PANTHER" id="PTHR14289">
    <property type="entry name" value="F-BOX ONLY PROTEIN 3"/>
    <property type="match status" value="1"/>
</dbReference>
<dbReference type="EMBL" id="FMWD01000004">
    <property type="protein sequence ID" value="SCZ58410.1"/>
    <property type="molecule type" value="Genomic_DNA"/>
</dbReference>
<dbReference type="AlphaFoldDB" id="A0A1G5QA81"/>
<organism evidence="4 5">
    <name type="scientific">Thiohalomonas denitrificans</name>
    <dbReference type="NCBI Taxonomy" id="415747"/>
    <lineage>
        <taxon>Bacteria</taxon>
        <taxon>Pseudomonadati</taxon>
        <taxon>Pseudomonadota</taxon>
        <taxon>Gammaproteobacteria</taxon>
        <taxon>Thiohalomonadales</taxon>
        <taxon>Thiohalomonadaceae</taxon>
        <taxon>Thiohalomonas</taxon>
    </lineage>
</organism>
<evidence type="ECO:0000313" key="4">
    <source>
        <dbReference type="EMBL" id="SCZ58410.1"/>
    </source>
</evidence>
<evidence type="ECO:0000259" key="3">
    <source>
        <dbReference type="PROSITE" id="PS51087"/>
    </source>
</evidence>
<dbReference type="Gene3D" id="2.60.40.1470">
    <property type="entry name" value="ApaG domain"/>
    <property type="match status" value="1"/>
</dbReference>
<dbReference type="InterPro" id="IPR007474">
    <property type="entry name" value="ApaG_domain"/>
</dbReference>
<dbReference type="PANTHER" id="PTHR14289:SF16">
    <property type="entry name" value="POLYMERASE DELTA-INTERACTING PROTEIN 2"/>
    <property type="match status" value="1"/>
</dbReference>
<dbReference type="STRING" id="415747.SAMN03097708_01691"/>
<dbReference type="Proteomes" id="UP000199648">
    <property type="component" value="Unassembled WGS sequence"/>
</dbReference>
<proteinExistence type="inferred from homology"/>
<dbReference type="Pfam" id="PF04379">
    <property type="entry name" value="DUF525"/>
    <property type="match status" value="1"/>
</dbReference>
<dbReference type="OrthoDB" id="9795226at2"/>
<name>A0A1G5QA81_9GAMM</name>
<accession>A0A1G5QA81</accession>
<dbReference type="InterPro" id="IPR023065">
    <property type="entry name" value="Uncharacterised_ApaG"/>
</dbReference>
<dbReference type="HAMAP" id="MF_00791">
    <property type="entry name" value="ApaG"/>
    <property type="match status" value="1"/>
</dbReference>
<dbReference type="SUPFAM" id="SSF110069">
    <property type="entry name" value="ApaG-like"/>
    <property type="match status" value="1"/>
</dbReference>
<evidence type="ECO:0000313" key="5">
    <source>
        <dbReference type="Proteomes" id="UP000199648"/>
    </source>
</evidence>